<feature type="transmembrane region" description="Helical" evidence="6">
    <location>
        <begin position="52"/>
        <end position="72"/>
    </location>
</feature>
<evidence type="ECO:0000256" key="6">
    <source>
        <dbReference type="SAM" id="Phobius"/>
    </source>
</evidence>
<gene>
    <name evidence="7" type="ORF">IE077_002649</name>
</gene>
<evidence type="ECO:0000256" key="1">
    <source>
        <dbReference type="ARBA" id="ARBA00004141"/>
    </source>
</evidence>
<evidence type="ECO:0000256" key="2">
    <source>
        <dbReference type="ARBA" id="ARBA00005977"/>
    </source>
</evidence>
<organism evidence="7 8">
    <name type="scientific">Cardiosporidium cionae</name>
    <dbReference type="NCBI Taxonomy" id="476202"/>
    <lineage>
        <taxon>Eukaryota</taxon>
        <taxon>Sar</taxon>
        <taxon>Alveolata</taxon>
        <taxon>Apicomplexa</taxon>
        <taxon>Aconoidasida</taxon>
        <taxon>Nephromycida</taxon>
        <taxon>Cardiosporidium</taxon>
    </lineage>
</organism>
<evidence type="ECO:0000313" key="8">
    <source>
        <dbReference type="Proteomes" id="UP000823046"/>
    </source>
</evidence>
<comment type="caution">
    <text evidence="7">The sequence shown here is derived from an EMBL/GenBank/DDBJ whole genome shotgun (WGS) entry which is preliminary data.</text>
</comment>
<dbReference type="Pfam" id="PF10639">
    <property type="entry name" value="TMEM234"/>
    <property type="match status" value="1"/>
</dbReference>
<dbReference type="PANTHER" id="PTHR28668">
    <property type="entry name" value="TRANSMEMBRANE PROTEIN 234"/>
    <property type="match status" value="1"/>
</dbReference>
<dbReference type="PANTHER" id="PTHR28668:SF1">
    <property type="entry name" value="TRANSMEMBRANE PROTEIN 234"/>
    <property type="match status" value="1"/>
</dbReference>
<dbReference type="SUPFAM" id="SSF103481">
    <property type="entry name" value="Multidrug resistance efflux transporter EmrE"/>
    <property type="match status" value="1"/>
</dbReference>
<evidence type="ECO:0000313" key="7">
    <source>
        <dbReference type="EMBL" id="KAF8822779.1"/>
    </source>
</evidence>
<keyword evidence="4 6" id="KW-1133">Transmembrane helix</keyword>
<feature type="transmembrane region" description="Helical" evidence="6">
    <location>
        <begin position="137"/>
        <end position="158"/>
    </location>
</feature>
<keyword evidence="3 6" id="KW-0812">Transmembrane</keyword>
<dbReference type="InterPro" id="IPR018908">
    <property type="entry name" value="TMEM234"/>
</dbReference>
<dbReference type="EMBL" id="JADAQX010000024">
    <property type="protein sequence ID" value="KAF8822779.1"/>
    <property type="molecule type" value="Genomic_DNA"/>
</dbReference>
<feature type="transmembrane region" description="Helical" evidence="6">
    <location>
        <begin position="25"/>
        <end position="45"/>
    </location>
</feature>
<keyword evidence="8" id="KW-1185">Reference proteome</keyword>
<accession>A0ABQ7JFW8</accession>
<reference evidence="7 8" key="1">
    <citation type="journal article" date="2020" name="bioRxiv">
        <title>Metabolic contributions of an alphaproteobacterial endosymbiont in the apicomplexan Cardiosporidium cionae.</title>
        <authorList>
            <person name="Hunter E.S."/>
            <person name="Paight C.J."/>
            <person name="Lane C.E."/>
        </authorList>
    </citation>
    <scope>NUCLEOTIDE SEQUENCE [LARGE SCALE GENOMIC DNA]</scope>
    <source>
        <strain evidence="7">ESH_2018</strain>
    </source>
</reference>
<proteinExistence type="inferred from homology"/>
<comment type="subcellular location">
    <subcellularLocation>
        <location evidence="1">Membrane</location>
        <topology evidence="1">Multi-pass membrane protein</topology>
    </subcellularLocation>
</comment>
<comment type="similarity">
    <text evidence="2">Belongs to the TMEM234 family.</text>
</comment>
<dbReference type="Proteomes" id="UP000823046">
    <property type="component" value="Unassembled WGS sequence"/>
</dbReference>
<evidence type="ECO:0008006" key="9">
    <source>
        <dbReference type="Google" id="ProtNLM"/>
    </source>
</evidence>
<evidence type="ECO:0000256" key="4">
    <source>
        <dbReference type="ARBA" id="ARBA00022989"/>
    </source>
</evidence>
<evidence type="ECO:0000256" key="5">
    <source>
        <dbReference type="ARBA" id="ARBA00023136"/>
    </source>
</evidence>
<evidence type="ECO:0000256" key="3">
    <source>
        <dbReference type="ARBA" id="ARBA00022692"/>
    </source>
</evidence>
<sequence>MKHALVFLLAAVENSVNWKDLELAAKINISLIYSYFYLVITHIILKEAMGNAGTALSLTTILEFVIVGFLWGCTTPFLRKESGGILKEKNDGEFLLKRVFRSILQLFSRWEFLLPYLINQLGSAGFYYLLGAHDLSIVVPVVNCISFFFTFWTESILFRDLPELKTIVGSGMILLGLYICLQSSQHITSGV</sequence>
<protein>
    <recommendedName>
        <fullName evidence="9">Transmembrane protein 234</fullName>
    </recommendedName>
</protein>
<dbReference type="InterPro" id="IPR037185">
    <property type="entry name" value="EmrE-like"/>
</dbReference>
<keyword evidence="5 6" id="KW-0472">Membrane</keyword>
<name>A0ABQ7JFW8_9APIC</name>